<proteinExistence type="predicted"/>
<feature type="domain" description="Polysaccharide pyruvyl transferase" evidence="1">
    <location>
        <begin position="18"/>
        <end position="323"/>
    </location>
</feature>
<accession>A0A9Q4JL18</accession>
<dbReference type="InterPro" id="IPR007345">
    <property type="entry name" value="Polysacch_pyruvyl_Trfase"/>
</dbReference>
<dbReference type="Proteomes" id="UP001079672">
    <property type="component" value="Unassembled WGS sequence"/>
</dbReference>
<dbReference type="AlphaFoldDB" id="A0A9Q4JL18"/>
<protein>
    <submittedName>
        <fullName evidence="2">Polysaccharide pyruvyl transferase family protein</fullName>
    </submittedName>
</protein>
<name>A0A9Q4JL18_BACFG</name>
<organism evidence="2 3">
    <name type="scientific">Bacteroides fragilis</name>
    <dbReference type="NCBI Taxonomy" id="817"/>
    <lineage>
        <taxon>Bacteria</taxon>
        <taxon>Pseudomonadati</taxon>
        <taxon>Bacteroidota</taxon>
        <taxon>Bacteroidia</taxon>
        <taxon>Bacteroidales</taxon>
        <taxon>Bacteroidaceae</taxon>
        <taxon>Bacteroides</taxon>
    </lineage>
</organism>
<evidence type="ECO:0000259" key="1">
    <source>
        <dbReference type="Pfam" id="PF04230"/>
    </source>
</evidence>
<dbReference type="GO" id="GO:0016740">
    <property type="term" value="F:transferase activity"/>
    <property type="evidence" value="ECO:0007669"/>
    <property type="project" value="UniProtKB-KW"/>
</dbReference>
<gene>
    <name evidence="2" type="ORF">O1433_21100</name>
</gene>
<reference evidence="2" key="1">
    <citation type="submission" date="2022-12" db="EMBL/GenBank/DDBJ databases">
        <title>Development of a Multilocus Sequence Typing Scheme for Bacteroides fragilis Based on Whole Genome Sequencing Data and Clinical Application.</title>
        <authorList>
            <person name="Nielsen F.D."/>
            <person name="Justesen U.S."/>
        </authorList>
    </citation>
    <scope>NUCLEOTIDE SEQUENCE</scope>
    <source>
        <strain evidence="2">BF_AM_ODE_DK_2015_4</strain>
    </source>
</reference>
<dbReference type="EMBL" id="JAPTZU010000019">
    <property type="protein sequence ID" value="MCZ2689996.1"/>
    <property type="molecule type" value="Genomic_DNA"/>
</dbReference>
<comment type="caution">
    <text evidence="2">The sequence shown here is derived from an EMBL/GenBank/DDBJ whole genome shotgun (WGS) entry which is preliminary data.</text>
</comment>
<evidence type="ECO:0000313" key="3">
    <source>
        <dbReference type="Proteomes" id="UP001079672"/>
    </source>
</evidence>
<keyword evidence="2" id="KW-0808">Transferase</keyword>
<evidence type="ECO:0000313" key="2">
    <source>
        <dbReference type="EMBL" id="MCZ2689996.1"/>
    </source>
</evidence>
<dbReference type="RefSeq" id="WP_165017689.1">
    <property type="nucleotide sequence ID" value="NZ_JAPTZU010000019.1"/>
</dbReference>
<sequence length="399" mass="46192">MSKKKIGGVIVSDLNHTNYGSCLQAYATMKIVQALGYDLTFIKYIKQRNVWDWLKIAPGLMLSGGFELLAQKKKFKDDCKRYPDYMSNQQIRLNATNAFKKQEFVPFFKEYKGYKSLCEGSKLFDAVFVGSDQVWRPFGFYSNYWNLNFVDDRVPKFSYASSYGVSSIPSIQHKGTKRYLERMDMVSVRETKGKEIVEQYSNQKAQVVSDPTMLLTCKEWLEFASHSHKETPTEPYIFCYFLGSREDIRKEAAKLSMHTGFKIVIMRHMDEYVPADETIGDYAPYDINAWDFVKLLSNAAYVCTDSFHGTIFSILTHRKFTTFYRVNPKRGNSTHSRIDSLLTLFQLTDRKFNGDILAIKNEIDYAKVDNALNTYRQKSLDFFKKALALSNTQTIISRP</sequence>
<dbReference type="Pfam" id="PF04230">
    <property type="entry name" value="PS_pyruv_trans"/>
    <property type="match status" value="1"/>
</dbReference>